<accession>A0AA88VWT0</accession>
<evidence type="ECO:0008006" key="6">
    <source>
        <dbReference type="Google" id="ProtNLM"/>
    </source>
</evidence>
<gene>
    <name evidence="4" type="ORF">RJ639_010221</name>
</gene>
<dbReference type="SUPFAM" id="SSF48452">
    <property type="entry name" value="TPR-like"/>
    <property type="match status" value="1"/>
</dbReference>
<feature type="repeat" description="PPR" evidence="3">
    <location>
        <begin position="232"/>
        <end position="266"/>
    </location>
</feature>
<feature type="repeat" description="PPR" evidence="3">
    <location>
        <begin position="84"/>
        <end position="118"/>
    </location>
</feature>
<keyword evidence="2" id="KW-0677">Repeat</keyword>
<keyword evidence="5" id="KW-1185">Reference proteome</keyword>
<dbReference type="Pfam" id="PF13041">
    <property type="entry name" value="PPR_2"/>
    <property type="match status" value="4"/>
</dbReference>
<dbReference type="Gene3D" id="1.25.40.10">
    <property type="entry name" value="Tetratricopeptide repeat domain"/>
    <property type="match status" value="3"/>
</dbReference>
<sequence>MSQAHPALTLVPKLLKIPPLKALSLFNTSTQQGLQQTPQSISTVLHLLISSNHLPHAQSLLLQLISGRLPATPSLLRHLPPPHSAPLYETIVNAHLQAHSPQEALHYFDQMLDKNLTPTSNTFNNLLSFLVKSGDFDKSWCFFYEMKSRVVLDDYSFDIMVKGCCENSELERAFESGNVEKAKGLFCKMGELGLIVNQYTYTVLINGLFKKGLKSEGFELFEKMKEDGVLADLRTYNSVINVYCKDGELSNAFKLFDEMLERGVTSNVVTYNTLVKGLCRKMRVVEAERLVNEMKRTGVNPSLITYNTLIDGFCNVGKLDQSSRFLNEMSSYGLSPSLITYNVLIAGFARAGKPAPVVDIVRQMEERGICPSKVTYTILIDAFLRSNDM</sequence>
<evidence type="ECO:0000256" key="1">
    <source>
        <dbReference type="ARBA" id="ARBA00007626"/>
    </source>
</evidence>
<dbReference type="PANTHER" id="PTHR47933">
    <property type="entry name" value="PENTATRICOPEPTIDE REPEAT-CONTAINING PROTEIN 1, MITOCHONDRIAL"/>
    <property type="match status" value="1"/>
</dbReference>
<feature type="repeat" description="PPR" evidence="3">
    <location>
        <begin position="302"/>
        <end position="336"/>
    </location>
</feature>
<dbReference type="Pfam" id="PF01535">
    <property type="entry name" value="PPR"/>
    <property type="match status" value="1"/>
</dbReference>
<feature type="repeat" description="PPR" evidence="3">
    <location>
        <begin position="267"/>
        <end position="301"/>
    </location>
</feature>
<name>A0AA88VWT0_9ASTE</name>
<feature type="repeat" description="PPR" evidence="3">
    <location>
        <begin position="337"/>
        <end position="371"/>
    </location>
</feature>
<dbReference type="Proteomes" id="UP001188597">
    <property type="component" value="Unassembled WGS sequence"/>
</dbReference>
<dbReference type="InterPro" id="IPR002885">
    <property type="entry name" value="PPR_rpt"/>
</dbReference>
<proteinExistence type="inferred from homology"/>
<dbReference type="PROSITE" id="PS51375">
    <property type="entry name" value="PPR"/>
    <property type="match status" value="7"/>
</dbReference>
<dbReference type="InterPro" id="IPR051240">
    <property type="entry name" value="Mito_RNA-Proc/Resp"/>
</dbReference>
<dbReference type="PANTHER" id="PTHR47933:SF11">
    <property type="entry name" value="PENTATRICOPEPTIDE REPEAT-CONTAINING PROTEIN 2"/>
    <property type="match status" value="1"/>
</dbReference>
<comment type="caution">
    <text evidence="4">The sequence shown here is derived from an EMBL/GenBank/DDBJ whole genome shotgun (WGS) entry which is preliminary data.</text>
</comment>
<organism evidence="4 5">
    <name type="scientific">Escallonia herrerae</name>
    <dbReference type="NCBI Taxonomy" id="1293975"/>
    <lineage>
        <taxon>Eukaryota</taxon>
        <taxon>Viridiplantae</taxon>
        <taxon>Streptophyta</taxon>
        <taxon>Embryophyta</taxon>
        <taxon>Tracheophyta</taxon>
        <taxon>Spermatophyta</taxon>
        <taxon>Magnoliopsida</taxon>
        <taxon>eudicotyledons</taxon>
        <taxon>Gunneridae</taxon>
        <taxon>Pentapetalae</taxon>
        <taxon>asterids</taxon>
        <taxon>campanulids</taxon>
        <taxon>Escalloniales</taxon>
        <taxon>Escalloniaceae</taxon>
        <taxon>Escallonia</taxon>
    </lineage>
</organism>
<dbReference type="EMBL" id="JAVXUP010001349">
    <property type="protein sequence ID" value="KAK3012785.1"/>
    <property type="molecule type" value="Genomic_DNA"/>
</dbReference>
<feature type="repeat" description="PPR" evidence="3">
    <location>
        <begin position="197"/>
        <end position="231"/>
    </location>
</feature>
<evidence type="ECO:0000256" key="3">
    <source>
        <dbReference type="PROSITE-ProRule" id="PRU00708"/>
    </source>
</evidence>
<dbReference type="InterPro" id="IPR011990">
    <property type="entry name" value="TPR-like_helical_dom_sf"/>
</dbReference>
<dbReference type="AlphaFoldDB" id="A0AA88VWT0"/>
<feature type="repeat" description="PPR" evidence="3">
    <location>
        <begin position="119"/>
        <end position="149"/>
    </location>
</feature>
<evidence type="ECO:0000313" key="5">
    <source>
        <dbReference type="Proteomes" id="UP001188597"/>
    </source>
</evidence>
<dbReference type="NCBIfam" id="TIGR00756">
    <property type="entry name" value="PPR"/>
    <property type="match status" value="7"/>
</dbReference>
<dbReference type="GO" id="GO:0003729">
    <property type="term" value="F:mRNA binding"/>
    <property type="evidence" value="ECO:0007669"/>
    <property type="project" value="TreeGrafter"/>
</dbReference>
<protein>
    <recommendedName>
        <fullName evidence="6">Pentatricopeptide repeat-containing protein</fullName>
    </recommendedName>
</protein>
<evidence type="ECO:0000256" key="2">
    <source>
        <dbReference type="ARBA" id="ARBA00022737"/>
    </source>
</evidence>
<comment type="similarity">
    <text evidence="1">Belongs to the PPR family. P subfamily.</text>
</comment>
<evidence type="ECO:0000313" key="4">
    <source>
        <dbReference type="EMBL" id="KAK3012785.1"/>
    </source>
</evidence>
<reference evidence="4" key="1">
    <citation type="submission" date="2022-12" db="EMBL/GenBank/DDBJ databases">
        <title>Draft genome assemblies for two species of Escallonia (Escalloniales).</title>
        <authorList>
            <person name="Chanderbali A."/>
            <person name="Dervinis C."/>
            <person name="Anghel I."/>
            <person name="Soltis D."/>
            <person name="Soltis P."/>
            <person name="Zapata F."/>
        </authorList>
    </citation>
    <scope>NUCLEOTIDE SEQUENCE</scope>
    <source>
        <strain evidence="4">UCBG64.0493</strain>
        <tissue evidence="4">Leaf</tissue>
    </source>
</reference>